<comment type="subcellular location">
    <subcellularLocation>
        <location evidence="1">Membrane</location>
        <topology evidence="1">Multi-pass membrane protein</topology>
    </subcellularLocation>
</comment>
<comment type="caution">
    <text evidence="9">The sequence shown here is derived from an EMBL/GenBank/DDBJ whole genome shotgun (WGS) entry which is preliminary data.</text>
</comment>
<organism evidence="9 10">
    <name type="scientific">Fasciola hepatica</name>
    <name type="common">Liver fluke</name>
    <dbReference type="NCBI Taxonomy" id="6192"/>
    <lineage>
        <taxon>Eukaryota</taxon>
        <taxon>Metazoa</taxon>
        <taxon>Spiralia</taxon>
        <taxon>Lophotrochozoa</taxon>
        <taxon>Platyhelminthes</taxon>
        <taxon>Trematoda</taxon>
        <taxon>Digenea</taxon>
        <taxon>Plagiorchiida</taxon>
        <taxon>Echinostomata</taxon>
        <taxon>Echinostomatoidea</taxon>
        <taxon>Fasciolidae</taxon>
        <taxon>Fasciola</taxon>
    </lineage>
</organism>
<evidence type="ECO:0000256" key="1">
    <source>
        <dbReference type="ARBA" id="ARBA00004141"/>
    </source>
</evidence>
<feature type="region of interest" description="Disordered" evidence="7">
    <location>
        <begin position="740"/>
        <end position="761"/>
    </location>
</feature>
<keyword evidence="5 8" id="KW-0472">Membrane</keyword>
<feature type="transmembrane region" description="Helical" evidence="8">
    <location>
        <begin position="318"/>
        <end position="342"/>
    </location>
</feature>
<evidence type="ECO:0000256" key="6">
    <source>
        <dbReference type="ARBA" id="ARBA00023180"/>
    </source>
</evidence>
<dbReference type="PANTHER" id="PTHR22730">
    <property type="entry name" value="PROMININ PROM PROTEIN"/>
    <property type="match status" value="1"/>
</dbReference>
<dbReference type="EMBL" id="JXXN02001773">
    <property type="protein sequence ID" value="THD24110.1"/>
    <property type="molecule type" value="Genomic_DNA"/>
</dbReference>
<evidence type="ECO:0000256" key="2">
    <source>
        <dbReference type="ARBA" id="ARBA00006058"/>
    </source>
</evidence>
<evidence type="ECO:0000256" key="8">
    <source>
        <dbReference type="SAM" id="Phobius"/>
    </source>
</evidence>
<feature type="transmembrane region" description="Helical" evidence="8">
    <location>
        <begin position="33"/>
        <end position="55"/>
    </location>
</feature>
<accession>A0A4E0S107</accession>
<keyword evidence="3 8" id="KW-0812">Transmembrane</keyword>
<dbReference type="GO" id="GO:0016020">
    <property type="term" value="C:membrane"/>
    <property type="evidence" value="ECO:0007669"/>
    <property type="project" value="UniProtKB-SubCell"/>
</dbReference>
<dbReference type="Proteomes" id="UP000230066">
    <property type="component" value="Unassembled WGS sequence"/>
</dbReference>
<dbReference type="Pfam" id="PF05478">
    <property type="entry name" value="Prominin"/>
    <property type="match status" value="2"/>
</dbReference>
<protein>
    <submittedName>
        <fullName evidence="9">Prominin-1-A</fullName>
    </submittedName>
</protein>
<feature type="transmembrane region" description="Helical" evidence="8">
    <location>
        <begin position="681"/>
        <end position="701"/>
    </location>
</feature>
<name>A0A4E0S107_FASHE</name>
<feature type="transmembrane region" description="Helical" evidence="8">
    <location>
        <begin position="363"/>
        <end position="388"/>
    </location>
</feature>
<evidence type="ECO:0000313" key="10">
    <source>
        <dbReference type="Proteomes" id="UP000230066"/>
    </source>
</evidence>
<keyword evidence="4 8" id="KW-1133">Transmembrane helix</keyword>
<gene>
    <name evidence="9" type="ORF">D915_005283</name>
</gene>
<dbReference type="AlphaFoldDB" id="A0A4E0S107"/>
<dbReference type="InterPro" id="IPR008795">
    <property type="entry name" value="Prominin"/>
</dbReference>
<dbReference type="PANTHER" id="PTHR22730:SF1">
    <property type="entry name" value="PROMININ-LIKE PROTEIN"/>
    <property type="match status" value="1"/>
</dbReference>
<evidence type="ECO:0000256" key="3">
    <source>
        <dbReference type="ARBA" id="ARBA00022692"/>
    </source>
</evidence>
<keyword evidence="10" id="KW-1185">Reference proteome</keyword>
<evidence type="ECO:0000256" key="4">
    <source>
        <dbReference type="ARBA" id="ARBA00022989"/>
    </source>
</evidence>
<sequence length="761" mass="86681">MPLIGFIFCCARCCCNCNRVELMDKKKDPCRRATYTVCLVILVTIQLVAVVLAFINHFLLHEALIHEDPRIGSFSQLNLSLIETEQSLDTIYKMSVNTSSVNVDDRKKRFMRIVDDGLQDFQRELVRRSNADQVTLPIGSLQSVVIEFDPKWENVLFLNEFNKSLVHLTQELPSIRSGLVETLDSNCPLDKHIKCGQLMQEAQKNLKVRYTLDKFQSDEVSALIEQLDRHRNDFQSLSEFNETLGTLGGVIKTAIDKDLNRAWDDLVHSPETREKLARSFEISLREIKRGLALVREHVQLHQDEQSSQMFLRFVEFQFYGGIALLCLPILIFLLFYLGLCFGTCGNRPYQEAGVCNRGVGANLLLAGVGFVFLFSTILMVVCTILFLFGGPLQTEFCRYLTGHVPDGPRKLDDYVHDSMQYLVDQVRRQTRLAQEQAEEMKADGIKRTVHTDLTSFELVRNITRARLTDAILTRCENEPFVDAISGGQLMWPALYEPIQSILQELIDSFKTADLNQPLKDTILNCMDALERIKFLDSVDFSVAINQTEISLTYITDLGRFVAELRALNVDAAQSFIDSLTKLPLKLDELRGHARNIYTKLDGTPNLRRLIQKNLEQYQHNLSAVVNETMDAGLKKLRSVFEKELQLAVIATWRDIPCDSLRLAVKRGVDSVCITALMPLNAFWAGLGLALLLFIPGVIFSVKLASLYRKTEPYSPDYEEPDYISYHGFYMRPTSDYQVVPQKPRNKIRKQKGYSPVPQSES</sequence>
<evidence type="ECO:0000256" key="7">
    <source>
        <dbReference type="SAM" id="MobiDB-lite"/>
    </source>
</evidence>
<comment type="similarity">
    <text evidence="2">Belongs to the prominin family.</text>
</comment>
<keyword evidence="6" id="KW-0325">Glycoprotein</keyword>
<proteinExistence type="inferred from homology"/>
<reference evidence="9" key="1">
    <citation type="submission" date="2019-03" db="EMBL/GenBank/DDBJ databases">
        <title>Improved annotation for the trematode Fasciola hepatica.</title>
        <authorList>
            <person name="Choi Y.-J."/>
            <person name="Martin J."/>
            <person name="Mitreva M."/>
        </authorList>
    </citation>
    <scope>NUCLEOTIDE SEQUENCE [LARGE SCALE GENOMIC DNA]</scope>
</reference>
<evidence type="ECO:0000313" key="9">
    <source>
        <dbReference type="EMBL" id="THD24110.1"/>
    </source>
</evidence>
<evidence type="ECO:0000256" key="5">
    <source>
        <dbReference type="ARBA" id="ARBA00023136"/>
    </source>
</evidence>